<proteinExistence type="predicted"/>
<evidence type="ECO:0000259" key="2">
    <source>
        <dbReference type="PROSITE" id="PS50181"/>
    </source>
</evidence>
<feature type="region of interest" description="Disordered" evidence="1">
    <location>
        <begin position="1"/>
        <end position="32"/>
    </location>
</feature>
<feature type="domain" description="F-box" evidence="2">
    <location>
        <begin position="30"/>
        <end position="78"/>
    </location>
</feature>
<keyword evidence="4" id="KW-1185">Reference proteome</keyword>
<dbReference type="AlphaFoldDB" id="A0A9P4HVK7"/>
<feature type="compositionally biased region" description="Basic residues" evidence="1">
    <location>
        <begin position="1"/>
        <end position="12"/>
    </location>
</feature>
<dbReference type="EMBL" id="ML978722">
    <property type="protein sequence ID" value="KAF2086854.1"/>
    <property type="molecule type" value="Genomic_DNA"/>
</dbReference>
<reference evidence="3" key="1">
    <citation type="journal article" date="2020" name="Stud. Mycol.">
        <title>101 Dothideomycetes genomes: a test case for predicting lifestyles and emergence of pathogens.</title>
        <authorList>
            <person name="Haridas S."/>
            <person name="Albert R."/>
            <person name="Binder M."/>
            <person name="Bloem J."/>
            <person name="Labutti K."/>
            <person name="Salamov A."/>
            <person name="Andreopoulos B."/>
            <person name="Baker S."/>
            <person name="Barry K."/>
            <person name="Bills G."/>
            <person name="Bluhm B."/>
            <person name="Cannon C."/>
            <person name="Castanera R."/>
            <person name="Culley D."/>
            <person name="Daum C."/>
            <person name="Ezra D."/>
            <person name="Gonzalez J."/>
            <person name="Henrissat B."/>
            <person name="Kuo A."/>
            <person name="Liang C."/>
            <person name="Lipzen A."/>
            <person name="Lutzoni F."/>
            <person name="Magnuson J."/>
            <person name="Mondo S."/>
            <person name="Nolan M."/>
            <person name="Ohm R."/>
            <person name="Pangilinan J."/>
            <person name="Park H.-J."/>
            <person name="Ramirez L."/>
            <person name="Alfaro M."/>
            <person name="Sun H."/>
            <person name="Tritt A."/>
            <person name="Yoshinaga Y."/>
            <person name="Zwiers L.-H."/>
            <person name="Turgeon B."/>
            <person name="Goodwin S."/>
            <person name="Spatafora J."/>
            <person name="Crous P."/>
            <person name="Grigoriev I."/>
        </authorList>
    </citation>
    <scope>NUCLEOTIDE SEQUENCE</scope>
    <source>
        <strain evidence="3">CBS 121410</strain>
    </source>
</reference>
<gene>
    <name evidence="3" type="ORF">K490DRAFT_57333</name>
</gene>
<dbReference type="Proteomes" id="UP000799776">
    <property type="component" value="Unassembled WGS sequence"/>
</dbReference>
<organism evidence="3 4">
    <name type="scientific">Saccharata proteae CBS 121410</name>
    <dbReference type="NCBI Taxonomy" id="1314787"/>
    <lineage>
        <taxon>Eukaryota</taxon>
        <taxon>Fungi</taxon>
        <taxon>Dikarya</taxon>
        <taxon>Ascomycota</taxon>
        <taxon>Pezizomycotina</taxon>
        <taxon>Dothideomycetes</taxon>
        <taxon>Dothideomycetes incertae sedis</taxon>
        <taxon>Botryosphaeriales</taxon>
        <taxon>Saccharataceae</taxon>
        <taxon>Saccharata</taxon>
    </lineage>
</organism>
<dbReference type="SUPFAM" id="SSF81383">
    <property type="entry name" value="F-box domain"/>
    <property type="match status" value="1"/>
</dbReference>
<sequence length="550" mass="62351">MHPRNLFHRKRIGERSLESADAPPADLDEPTGINHLPTELVKMIMAPLPQQDLAALAKTSRRLNAIATPALYQTFRPKPPHLVELRLLVRTLTNRPDLCQYVHYVEFATAHELMYAGNNNFTINGQGVVHRQGPLGWPPLPNQEPLFMTFVFEDEQLVHLLSLTDNLKGAKLLPVAHCTSVSYITGRETSFGTGTFDKLTALTLDLNKFGILSPSRARGAILNRLKNLDSYLLIPTLRKLHIIWVHELGIELRDVEMPAERSSNIQDLTLECMSCTDSSLGGSAGGMLNGLPRLLSLFKDLKTFRWLYRAKHVSDKKIWAGPGSTTIIPGIHFHAFPYLLWPVRDTLEHLDISKVNAVERLWYTDNTAAEDLRSCTRIGDMRAFEKLKTLKLPTAAIAGPRFSSESATRHLQVIRALELLPAKLEKLTVQSWSGRHIEPSFRLACLAVHYFSSSRQMTRSEAAHMVEVDSQRWRVISFHENEVPGHPDYLQTYSHCSGHVQVMPFSDAALMKRIAGLRMDELETMSQRDKERVMREHILKFLDGMVLWEE</sequence>
<dbReference type="PROSITE" id="PS50181">
    <property type="entry name" value="FBOX"/>
    <property type="match status" value="1"/>
</dbReference>
<dbReference type="Pfam" id="PF12937">
    <property type="entry name" value="F-box-like"/>
    <property type="match status" value="1"/>
</dbReference>
<evidence type="ECO:0000256" key="1">
    <source>
        <dbReference type="SAM" id="MobiDB-lite"/>
    </source>
</evidence>
<name>A0A9P4HVK7_9PEZI</name>
<accession>A0A9P4HVK7</accession>
<evidence type="ECO:0000313" key="3">
    <source>
        <dbReference type="EMBL" id="KAF2086854.1"/>
    </source>
</evidence>
<dbReference type="InterPro" id="IPR036047">
    <property type="entry name" value="F-box-like_dom_sf"/>
</dbReference>
<comment type="caution">
    <text evidence="3">The sequence shown here is derived from an EMBL/GenBank/DDBJ whole genome shotgun (WGS) entry which is preliminary data.</text>
</comment>
<protein>
    <recommendedName>
        <fullName evidence="2">F-box domain-containing protein</fullName>
    </recommendedName>
</protein>
<dbReference type="InterPro" id="IPR001810">
    <property type="entry name" value="F-box_dom"/>
</dbReference>
<evidence type="ECO:0000313" key="4">
    <source>
        <dbReference type="Proteomes" id="UP000799776"/>
    </source>
</evidence>